<dbReference type="STRING" id="105785.A0A2J7RDM3"/>
<evidence type="ECO:0000313" key="2">
    <source>
        <dbReference type="Proteomes" id="UP000235965"/>
    </source>
</evidence>
<feature type="non-terminal residue" evidence="1">
    <location>
        <position position="1"/>
    </location>
</feature>
<dbReference type="Proteomes" id="UP000235965">
    <property type="component" value="Unassembled WGS sequence"/>
</dbReference>
<organism evidence="1 2">
    <name type="scientific">Cryptotermes secundus</name>
    <dbReference type="NCBI Taxonomy" id="105785"/>
    <lineage>
        <taxon>Eukaryota</taxon>
        <taxon>Metazoa</taxon>
        <taxon>Ecdysozoa</taxon>
        <taxon>Arthropoda</taxon>
        <taxon>Hexapoda</taxon>
        <taxon>Insecta</taxon>
        <taxon>Pterygota</taxon>
        <taxon>Neoptera</taxon>
        <taxon>Polyneoptera</taxon>
        <taxon>Dictyoptera</taxon>
        <taxon>Blattodea</taxon>
        <taxon>Blattoidea</taxon>
        <taxon>Termitoidae</taxon>
        <taxon>Kalotermitidae</taxon>
        <taxon>Cryptotermitinae</taxon>
        <taxon>Cryptotermes</taxon>
    </lineage>
</organism>
<dbReference type="EMBL" id="NEVH01005288">
    <property type="protein sequence ID" value="PNF38933.1"/>
    <property type="molecule type" value="Genomic_DNA"/>
</dbReference>
<dbReference type="AlphaFoldDB" id="A0A2J7RDM3"/>
<protein>
    <submittedName>
        <fullName evidence="1">Uncharacterized protein</fullName>
    </submittedName>
</protein>
<sequence>DLRVFENRVLRRMFGPKRDEVTGSWRKLHNKELRSLYCSPRIIRMIKSRRMRWVRHGAPMGEKRDPCRILANSTATQEFSSILWNPKVHYRFHKSPPLVPILSHINPIHTIPSYLSKINFSIVHPLTPWSSQWSLSLWLSHQYPICVRLPHSCYIPCPPHPP</sequence>
<gene>
    <name evidence="1" type="ORF">B7P43_G07451</name>
</gene>
<keyword evidence="2" id="KW-1185">Reference proteome</keyword>
<reference evidence="1 2" key="1">
    <citation type="submission" date="2017-12" db="EMBL/GenBank/DDBJ databases">
        <title>Hemimetabolous genomes reveal molecular basis of termite eusociality.</title>
        <authorList>
            <person name="Harrison M.C."/>
            <person name="Jongepier E."/>
            <person name="Robertson H.M."/>
            <person name="Arning N."/>
            <person name="Bitard-Feildel T."/>
            <person name="Chao H."/>
            <person name="Childers C.P."/>
            <person name="Dinh H."/>
            <person name="Doddapaneni H."/>
            <person name="Dugan S."/>
            <person name="Gowin J."/>
            <person name="Greiner C."/>
            <person name="Han Y."/>
            <person name="Hu H."/>
            <person name="Hughes D.S.T."/>
            <person name="Huylmans A.-K."/>
            <person name="Kemena C."/>
            <person name="Kremer L.P.M."/>
            <person name="Lee S.L."/>
            <person name="Lopez-Ezquerra A."/>
            <person name="Mallet L."/>
            <person name="Monroy-Kuhn J.M."/>
            <person name="Moser A."/>
            <person name="Murali S.C."/>
            <person name="Muzny D.M."/>
            <person name="Otani S."/>
            <person name="Piulachs M.-D."/>
            <person name="Poelchau M."/>
            <person name="Qu J."/>
            <person name="Schaub F."/>
            <person name="Wada-Katsumata A."/>
            <person name="Worley K.C."/>
            <person name="Xie Q."/>
            <person name="Ylla G."/>
            <person name="Poulsen M."/>
            <person name="Gibbs R.A."/>
            <person name="Schal C."/>
            <person name="Richards S."/>
            <person name="Belles X."/>
            <person name="Korb J."/>
            <person name="Bornberg-Bauer E."/>
        </authorList>
    </citation>
    <scope>NUCLEOTIDE SEQUENCE [LARGE SCALE GENOMIC DNA]</scope>
    <source>
        <tissue evidence="1">Whole body</tissue>
    </source>
</reference>
<name>A0A2J7RDM3_9NEOP</name>
<dbReference type="InParanoid" id="A0A2J7RDM3"/>
<comment type="caution">
    <text evidence="1">The sequence shown here is derived from an EMBL/GenBank/DDBJ whole genome shotgun (WGS) entry which is preliminary data.</text>
</comment>
<accession>A0A2J7RDM3</accession>
<evidence type="ECO:0000313" key="1">
    <source>
        <dbReference type="EMBL" id="PNF38933.1"/>
    </source>
</evidence>
<proteinExistence type="predicted"/>